<evidence type="ECO:0000313" key="2">
    <source>
        <dbReference type="Proteomes" id="UP000592181"/>
    </source>
</evidence>
<dbReference type="InterPro" id="IPR052898">
    <property type="entry name" value="ACAD10-like"/>
</dbReference>
<accession>A0A852X6U2</accession>
<dbReference type="CDD" id="cd02603">
    <property type="entry name" value="HAD_sEH-N_like"/>
    <property type="match status" value="1"/>
</dbReference>
<dbReference type="NCBIfam" id="TIGR01509">
    <property type="entry name" value="HAD-SF-IA-v3"/>
    <property type="match status" value="1"/>
</dbReference>
<gene>
    <name evidence="1" type="ORF">BJY28_001609</name>
</gene>
<dbReference type="InterPro" id="IPR023198">
    <property type="entry name" value="PGP-like_dom2"/>
</dbReference>
<dbReference type="AlphaFoldDB" id="A0A852X6U2"/>
<dbReference type="SFLD" id="SFLDS00003">
    <property type="entry name" value="Haloacid_Dehalogenase"/>
    <property type="match status" value="1"/>
</dbReference>
<dbReference type="GO" id="GO:0016787">
    <property type="term" value="F:hydrolase activity"/>
    <property type="evidence" value="ECO:0007669"/>
    <property type="project" value="UniProtKB-KW"/>
</dbReference>
<dbReference type="InterPro" id="IPR036412">
    <property type="entry name" value="HAD-like_sf"/>
</dbReference>
<dbReference type="EMBL" id="JACBZX010000001">
    <property type="protein sequence ID" value="NYG37140.1"/>
    <property type="molecule type" value="Genomic_DNA"/>
</dbReference>
<keyword evidence="2" id="KW-1185">Reference proteome</keyword>
<organism evidence="1 2">
    <name type="scientific">Janibacter alkaliphilus</name>
    <dbReference type="NCBI Taxonomy" id="1069963"/>
    <lineage>
        <taxon>Bacteria</taxon>
        <taxon>Bacillati</taxon>
        <taxon>Actinomycetota</taxon>
        <taxon>Actinomycetes</taxon>
        <taxon>Micrococcales</taxon>
        <taxon>Intrasporangiaceae</taxon>
        <taxon>Janibacter</taxon>
    </lineage>
</organism>
<name>A0A852X6U2_9MICO</name>
<dbReference type="Gene3D" id="1.10.150.240">
    <property type="entry name" value="Putative phosphatase, domain 2"/>
    <property type="match status" value="1"/>
</dbReference>
<dbReference type="PANTHER" id="PTHR47829:SF1">
    <property type="entry name" value="HAD FAMILY PHOSPHATASE"/>
    <property type="match status" value="1"/>
</dbReference>
<protein>
    <submittedName>
        <fullName evidence="1">Putative hydrolase of the HAD superfamily</fullName>
    </submittedName>
</protein>
<dbReference type="RefSeq" id="WP_179462554.1">
    <property type="nucleotide sequence ID" value="NZ_JACBZX010000001.1"/>
</dbReference>
<proteinExistence type="predicted"/>
<dbReference type="PANTHER" id="PTHR47829">
    <property type="entry name" value="HYDROLASE, PUTATIVE (AFU_ORTHOLOGUE AFUA_1G12880)-RELATED"/>
    <property type="match status" value="1"/>
</dbReference>
<evidence type="ECO:0000313" key="1">
    <source>
        <dbReference type="EMBL" id="NYG37140.1"/>
    </source>
</evidence>
<reference evidence="1 2" key="1">
    <citation type="submission" date="2020-07" db="EMBL/GenBank/DDBJ databases">
        <title>Sequencing the genomes of 1000 actinobacteria strains.</title>
        <authorList>
            <person name="Klenk H.-P."/>
        </authorList>
    </citation>
    <scope>NUCLEOTIDE SEQUENCE [LARGE SCALE GENOMIC DNA]</scope>
    <source>
        <strain evidence="1 2">DSM 24723</strain>
    </source>
</reference>
<dbReference type="Pfam" id="PF00702">
    <property type="entry name" value="Hydrolase"/>
    <property type="match status" value="1"/>
</dbReference>
<dbReference type="Proteomes" id="UP000592181">
    <property type="component" value="Unassembled WGS sequence"/>
</dbReference>
<dbReference type="Gene3D" id="3.40.50.1000">
    <property type="entry name" value="HAD superfamily/HAD-like"/>
    <property type="match status" value="1"/>
</dbReference>
<comment type="caution">
    <text evidence="1">The sequence shown here is derived from an EMBL/GenBank/DDBJ whole genome shotgun (WGS) entry which is preliminary data.</text>
</comment>
<sequence length="229" mass="24581">MTTTTQADGSSSRADAVLIDYGGVLTLPIKDAFADFSAELGLPPDTALRLVAEHEPTRRALVDHEKGLLDDAGFEHAFAAALCGGGADVPAEGLLTRLGQRLDLDEAMIDWVRDLRRRGVPVAMVSNSLGRDCYARIDQDELFDVSVISAEVGVRKPSREIYRIATERLGVAPGRCVLVDDLQHNLDGAARLDILGVRHRDARETISQVESLLAGAAVAPGPTSTTKER</sequence>
<dbReference type="InterPro" id="IPR023214">
    <property type="entry name" value="HAD_sf"/>
</dbReference>
<keyword evidence="1" id="KW-0378">Hydrolase</keyword>
<dbReference type="SFLD" id="SFLDG01129">
    <property type="entry name" value="C1.5:_HAD__Beta-PGM__Phosphata"/>
    <property type="match status" value="1"/>
</dbReference>
<dbReference type="InterPro" id="IPR006439">
    <property type="entry name" value="HAD-SF_hydro_IA"/>
</dbReference>
<dbReference type="SUPFAM" id="SSF56784">
    <property type="entry name" value="HAD-like"/>
    <property type="match status" value="1"/>
</dbReference>
<dbReference type="PRINTS" id="PR00413">
    <property type="entry name" value="HADHALOGNASE"/>
</dbReference>